<sequence length="98" mass="10521">MSLPAVAPNDITSLRSRIDAIDAEITRLVAERRAYSHAVQASRLHRGGPRTELARERGIIERYAASLGPTGIALANLLLTDCRGTLPHSPAIARGVRA</sequence>
<gene>
    <name evidence="2" type="ORF">DWB77_00988</name>
</gene>
<feature type="domain" description="Chorismate mutase" evidence="1">
    <location>
        <begin position="5"/>
        <end position="98"/>
    </location>
</feature>
<dbReference type="KEGG" id="shun:DWB77_00988"/>
<keyword evidence="2" id="KW-0413">Isomerase</keyword>
<dbReference type="OrthoDB" id="3213864at2"/>
<dbReference type="EMBL" id="CP032698">
    <property type="protein sequence ID" value="AYG78879.1"/>
    <property type="molecule type" value="Genomic_DNA"/>
</dbReference>
<dbReference type="GO" id="GO:0046417">
    <property type="term" value="P:chorismate metabolic process"/>
    <property type="evidence" value="ECO:0007669"/>
    <property type="project" value="InterPro"/>
</dbReference>
<dbReference type="InterPro" id="IPR036263">
    <property type="entry name" value="Chorismate_II_sf"/>
</dbReference>
<dbReference type="Gene3D" id="1.20.59.10">
    <property type="entry name" value="Chorismate mutase"/>
    <property type="match status" value="1"/>
</dbReference>
<dbReference type="SUPFAM" id="SSF48600">
    <property type="entry name" value="Chorismate mutase II"/>
    <property type="match status" value="1"/>
</dbReference>
<reference evidence="2 3" key="1">
    <citation type="submission" date="2018-10" db="EMBL/GenBank/DDBJ databases">
        <title>Relationship between Morphology and Antimicrobial Activity in Streptomyces.</title>
        <authorList>
            <person name="Kang H.J."/>
            <person name="Kim S.B."/>
        </authorList>
    </citation>
    <scope>NUCLEOTIDE SEQUENCE [LARGE SCALE GENOMIC DNA]</scope>
    <source>
        <strain evidence="2 3">BH38</strain>
    </source>
</reference>
<evidence type="ECO:0000313" key="2">
    <source>
        <dbReference type="EMBL" id="AYG78879.1"/>
    </source>
</evidence>
<evidence type="ECO:0000313" key="3">
    <source>
        <dbReference type="Proteomes" id="UP000271554"/>
    </source>
</evidence>
<dbReference type="GO" id="GO:0004106">
    <property type="term" value="F:chorismate mutase activity"/>
    <property type="evidence" value="ECO:0007669"/>
    <property type="project" value="UniProtKB-EC"/>
</dbReference>
<dbReference type="Proteomes" id="UP000271554">
    <property type="component" value="Chromosome"/>
</dbReference>
<accession>A0A387H6G2</accession>
<name>A0A387H6G2_9ACTN</name>
<dbReference type="AlphaFoldDB" id="A0A387H6G2"/>
<organism evidence="2 3">
    <name type="scientific">Streptomyces hundungensis</name>
    <dbReference type="NCBI Taxonomy" id="1077946"/>
    <lineage>
        <taxon>Bacteria</taxon>
        <taxon>Bacillati</taxon>
        <taxon>Actinomycetota</taxon>
        <taxon>Actinomycetes</taxon>
        <taxon>Kitasatosporales</taxon>
        <taxon>Streptomycetaceae</taxon>
        <taxon>Streptomyces</taxon>
    </lineage>
</organism>
<evidence type="ECO:0000259" key="1">
    <source>
        <dbReference type="PROSITE" id="PS51168"/>
    </source>
</evidence>
<keyword evidence="3" id="KW-1185">Reference proteome</keyword>
<dbReference type="InterPro" id="IPR036979">
    <property type="entry name" value="CM_dom_sf"/>
</dbReference>
<dbReference type="PROSITE" id="PS51168">
    <property type="entry name" value="CHORISMATE_MUT_2"/>
    <property type="match status" value="1"/>
</dbReference>
<dbReference type="NCBIfam" id="NF005894">
    <property type="entry name" value="PRK07857.1"/>
    <property type="match status" value="1"/>
</dbReference>
<dbReference type="Pfam" id="PF01817">
    <property type="entry name" value="CM_2"/>
    <property type="match status" value="1"/>
</dbReference>
<proteinExistence type="predicted"/>
<dbReference type="SMART" id="SM00830">
    <property type="entry name" value="CM_2"/>
    <property type="match status" value="1"/>
</dbReference>
<protein>
    <submittedName>
        <fullName evidence="2">Intracellular chorismate mutase</fullName>
        <ecNumber evidence="2">5.4.99.5</ecNumber>
    </submittedName>
</protein>
<dbReference type="InterPro" id="IPR002701">
    <property type="entry name" value="CM_II_prokaryot"/>
</dbReference>
<dbReference type="EC" id="5.4.99.5" evidence="2"/>